<name>A0ABV7DGX1_9HYPH</name>
<feature type="domain" description="Helix-turn-helix" evidence="1">
    <location>
        <begin position="16"/>
        <end position="64"/>
    </location>
</feature>
<evidence type="ECO:0000259" key="1">
    <source>
        <dbReference type="Pfam" id="PF12728"/>
    </source>
</evidence>
<keyword evidence="3" id="KW-1185">Reference proteome</keyword>
<dbReference type="InterPro" id="IPR010093">
    <property type="entry name" value="SinI_DNA-bd"/>
</dbReference>
<dbReference type="Pfam" id="PF12728">
    <property type="entry name" value="HTH_17"/>
    <property type="match status" value="1"/>
</dbReference>
<protein>
    <submittedName>
        <fullName evidence="2">Helix-turn-helix domain-containing protein</fullName>
    </submittedName>
</protein>
<dbReference type="Proteomes" id="UP001595377">
    <property type="component" value="Unassembled WGS sequence"/>
</dbReference>
<dbReference type="InterPro" id="IPR009061">
    <property type="entry name" value="DNA-bd_dom_put_sf"/>
</dbReference>
<dbReference type="NCBIfam" id="TIGR01764">
    <property type="entry name" value="excise"/>
    <property type="match status" value="1"/>
</dbReference>
<sequence length="69" mass="7754">MDPEEIIAHEKDGTLLLTVAEAARQLRVSRPTLYKMFRQGLLPKRRLLGRTLVARADLERLIASIAEAA</sequence>
<proteinExistence type="predicted"/>
<accession>A0ABV7DGX1</accession>
<reference evidence="3" key="1">
    <citation type="journal article" date="2019" name="Int. J. Syst. Evol. Microbiol.">
        <title>The Global Catalogue of Microorganisms (GCM) 10K type strain sequencing project: providing services to taxonomists for standard genome sequencing and annotation.</title>
        <authorList>
            <consortium name="The Broad Institute Genomics Platform"/>
            <consortium name="The Broad Institute Genome Sequencing Center for Infectious Disease"/>
            <person name="Wu L."/>
            <person name="Ma J."/>
        </authorList>
    </citation>
    <scope>NUCLEOTIDE SEQUENCE [LARGE SCALE GENOMIC DNA]</scope>
    <source>
        <strain evidence="3">KCTC 52677</strain>
    </source>
</reference>
<dbReference type="InterPro" id="IPR041657">
    <property type="entry name" value="HTH_17"/>
</dbReference>
<evidence type="ECO:0000313" key="2">
    <source>
        <dbReference type="EMBL" id="MFC3074189.1"/>
    </source>
</evidence>
<dbReference type="EMBL" id="JBHRSP010000022">
    <property type="protein sequence ID" value="MFC3074189.1"/>
    <property type="molecule type" value="Genomic_DNA"/>
</dbReference>
<dbReference type="SUPFAM" id="SSF46955">
    <property type="entry name" value="Putative DNA-binding domain"/>
    <property type="match status" value="1"/>
</dbReference>
<dbReference type="RefSeq" id="WP_371747782.1">
    <property type="nucleotide sequence ID" value="NZ_JANFDG010000023.1"/>
</dbReference>
<organism evidence="2 3">
    <name type="scientific">Shinella pollutisoli</name>
    <dbReference type="NCBI Taxonomy" id="2250594"/>
    <lineage>
        <taxon>Bacteria</taxon>
        <taxon>Pseudomonadati</taxon>
        <taxon>Pseudomonadota</taxon>
        <taxon>Alphaproteobacteria</taxon>
        <taxon>Hyphomicrobiales</taxon>
        <taxon>Rhizobiaceae</taxon>
        <taxon>Shinella</taxon>
    </lineage>
</organism>
<evidence type="ECO:0000313" key="3">
    <source>
        <dbReference type="Proteomes" id="UP001595377"/>
    </source>
</evidence>
<comment type="caution">
    <text evidence="2">The sequence shown here is derived from an EMBL/GenBank/DDBJ whole genome shotgun (WGS) entry which is preliminary data.</text>
</comment>
<gene>
    <name evidence="2" type="ORF">ACFOHH_13845</name>
</gene>